<dbReference type="InterPro" id="IPR050129">
    <property type="entry name" value="Zn_alcohol_dh"/>
</dbReference>
<accession>A0A2V5KK56</accession>
<evidence type="ECO:0000259" key="4">
    <source>
        <dbReference type="SMART" id="SM00829"/>
    </source>
</evidence>
<dbReference type="InterPro" id="IPR036291">
    <property type="entry name" value="NAD(P)-bd_dom_sf"/>
</dbReference>
<sequence length="368" mass="38396">MKALVWTDAERMEWRETELPARKRGEVTVRVEAVGICGSEIEGYLGHNSLRVPPLVMGHEFCGTVVEADGETGASGAEAQGVANSGGRAAEAAVPLPDTVCPPLAVGQRVVVNPLSACGACPSCRRGLPQLCAQRSLVGVHRPGAFGELVHVPRSAAVPVPAGMSPFRAALAEPLACSLRATRRALERHPFAGALVFGAGGIGLLCAMTAKRLGASRVLIADTNAKRLAMAAALGVGETANPREEDLADRVRDVFGAGGLDAVIDAAGFPPTREAAMRLVRPGGTVMNIGLGIDGTMLPINHLIRSEIEVLGSFCYSNQDFHDAVRLLTEGRITEEGWTEVRPLAAGGEAFADLVAGRVDVGKIVLQP</sequence>
<dbReference type="OrthoDB" id="9777057at2"/>
<proteinExistence type="predicted"/>
<dbReference type="SMART" id="SM00829">
    <property type="entry name" value="PKS_ER"/>
    <property type="match status" value="1"/>
</dbReference>
<feature type="domain" description="Enoyl reductase (ER)" evidence="4">
    <location>
        <begin position="7"/>
        <end position="366"/>
    </location>
</feature>
<reference evidence="5 6" key="1">
    <citation type="submission" date="2018-05" db="EMBL/GenBank/DDBJ databases">
        <title>Paenibacillus flagellatus sp. nov., isolated from selenium mineral soil.</title>
        <authorList>
            <person name="Dai X."/>
        </authorList>
    </citation>
    <scope>NUCLEOTIDE SEQUENCE [LARGE SCALE GENOMIC DNA]</scope>
    <source>
        <strain evidence="5 6">DXL2</strain>
    </source>
</reference>
<dbReference type="Proteomes" id="UP000247476">
    <property type="component" value="Unassembled WGS sequence"/>
</dbReference>
<evidence type="ECO:0000256" key="3">
    <source>
        <dbReference type="ARBA" id="ARBA00023002"/>
    </source>
</evidence>
<comment type="caution">
    <text evidence="5">The sequence shown here is derived from an EMBL/GenBank/DDBJ whole genome shotgun (WGS) entry which is preliminary data.</text>
</comment>
<keyword evidence="1" id="KW-0479">Metal-binding</keyword>
<dbReference type="InterPro" id="IPR020843">
    <property type="entry name" value="ER"/>
</dbReference>
<dbReference type="SUPFAM" id="SSF50129">
    <property type="entry name" value="GroES-like"/>
    <property type="match status" value="1"/>
</dbReference>
<dbReference type="InterPro" id="IPR013154">
    <property type="entry name" value="ADH-like_N"/>
</dbReference>
<dbReference type="AlphaFoldDB" id="A0A2V5KK56"/>
<evidence type="ECO:0000256" key="2">
    <source>
        <dbReference type="ARBA" id="ARBA00022833"/>
    </source>
</evidence>
<dbReference type="InterPro" id="IPR011032">
    <property type="entry name" value="GroES-like_sf"/>
</dbReference>
<name>A0A2V5KK56_9BACL</name>
<dbReference type="PANTHER" id="PTHR43401:SF2">
    <property type="entry name" value="L-THREONINE 3-DEHYDROGENASE"/>
    <property type="match status" value="1"/>
</dbReference>
<dbReference type="EMBL" id="QJVJ01000016">
    <property type="protein sequence ID" value="PYI50907.1"/>
    <property type="molecule type" value="Genomic_DNA"/>
</dbReference>
<dbReference type="SUPFAM" id="SSF51735">
    <property type="entry name" value="NAD(P)-binding Rossmann-fold domains"/>
    <property type="match status" value="1"/>
</dbReference>
<keyword evidence="3" id="KW-0560">Oxidoreductase</keyword>
<dbReference type="Pfam" id="PF00107">
    <property type="entry name" value="ADH_zinc_N"/>
    <property type="match status" value="1"/>
</dbReference>
<dbReference type="PANTHER" id="PTHR43401">
    <property type="entry name" value="L-THREONINE 3-DEHYDROGENASE"/>
    <property type="match status" value="1"/>
</dbReference>
<dbReference type="GO" id="GO:0016491">
    <property type="term" value="F:oxidoreductase activity"/>
    <property type="evidence" value="ECO:0007669"/>
    <property type="project" value="UniProtKB-KW"/>
</dbReference>
<dbReference type="Pfam" id="PF08240">
    <property type="entry name" value="ADH_N"/>
    <property type="match status" value="1"/>
</dbReference>
<gene>
    <name evidence="5" type="ORF">DLM86_27810</name>
</gene>
<dbReference type="GO" id="GO:0046872">
    <property type="term" value="F:metal ion binding"/>
    <property type="evidence" value="ECO:0007669"/>
    <property type="project" value="UniProtKB-KW"/>
</dbReference>
<organism evidence="5 6">
    <name type="scientific">Paenibacillus flagellatus</name>
    <dbReference type="NCBI Taxonomy" id="2211139"/>
    <lineage>
        <taxon>Bacteria</taxon>
        <taxon>Bacillati</taxon>
        <taxon>Bacillota</taxon>
        <taxon>Bacilli</taxon>
        <taxon>Bacillales</taxon>
        <taxon>Paenibacillaceae</taxon>
        <taxon>Paenibacillus</taxon>
    </lineage>
</organism>
<evidence type="ECO:0000313" key="6">
    <source>
        <dbReference type="Proteomes" id="UP000247476"/>
    </source>
</evidence>
<protein>
    <submittedName>
        <fullName evidence="5">Galactitol-1-phosphate 5-dehydrogenase</fullName>
    </submittedName>
</protein>
<dbReference type="Gene3D" id="3.40.50.720">
    <property type="entry name" value="NAD(P)-binding Rossmann-like Domain"/>
    <property type="match status" value="1"/>
</dbReference>
<dbReference type="Gene3D" id="3.90.180.10">
    <property type="entry name" value="Medium-chain alcohol dehydrogenases, catalytic domain"/>
    <property type="match status" value="1"/>
</dbReference>
<evidence type="ECO:0000313" key="5">
    <source>
        <dbReference type="EMBL" id="PYI50907.1"/>
    </source>
</evidence>
<keyword evidence="2" id="KW-0862">Zinc</keyword>
<evidence type="ECO:0000256" key="1">
    <source>
        <dbReference type="ARBA" id="ARBA00022723"/>
    </source>
</evidence>
<dbReference type="InterPro" id="IPR013149">
    <property type="entry name" value="ADH-like_C"/>
</dbReference>
<keyword evidence="6" id="KW-1185">Reference proteome</keyword>